<dbReference type="Gene3D" id="2.115.10.20">
    <property type="entry name" value="Glycosyl hydrolase domain, family 43"/>
    <property type="match status" value="2"/>
</dbReference>
<dbReference type="EMBL" id="RHWT01000002">
    <property type="protein sequence ID" value="RSB33472.1"/>
    <property type="molecule type" value="Genomic_DNA"/>
</dbReference>
<proteinExistence type="predicted"/>
<dbReference type="Proteomes" id="UP000275321">
    <property type="component" value="Unassembled WGS sequence"/>
</dbReference>
<comment type="caution">
    <text evidence="1">The sequence shown here is derived from an EMBL/GenBank/DDBJ whole genome shotgun (WGS) entry which is preliminary data.</text>
</comment>
<dbReference type="PANTHER" id="PTHR35279:SF1">
    <property type="entry name" value="ARABINANASE_LEVANSUCRASE_INVERTASE"/>
    <property type="match status" value="1"/>
</dbReference>
<gene>
    <name evidence="1" type="ORF">EGK68_03225</name>
</gene>
<sequence>MFTWKKLGKVFTPQEVTHRPWLKEFAQAPATLIFDDFVRVYFSCRPPADEQGKYVSYSAWVDLARDDLFHVLRVAREPILPLGGYGEFDEFGTYPVSVMRDNDVVKAWYAGWTRCESVPFNVAIGMAVSHDQGETFVKAGPGPAIGYSPDEPFVMSGPKIRRFNNQWQLFYIAGRKWKQVDGRAEPVYKIRMATSDDGINWTKLNKDLIPSRIEEDEAQASPDVFYANGKYHMFFCYRYSAHYRGKQNGYRIGYAWSLDMITWHRDDSKAGIDVSASGWDAEMISYPHVFELDGTVYMAYLGDQVGRYGFGLAQLEGKLC</sequence>
<dbReference type="PANTHER" id="PTHR35279">
    <property type="match status" value="1"/>
</dbReference>
<organism evidence="1 2">
    <name type="scientific">Enterobacter cloacae</name>
    <dbReference type="NCBI Taxonomy" id="550"/>
    <lineage>
        <taxon>Bacteria</taxon>
        <taxon>Pseudomonadati</taxon>
        <taxon>Pseudomonadota</taxon>
        <taxon>Gammaproteobacteria</taxon>
        <taxon>Enterobacterales</taxon>
        <taxon>Enterobacteriaceae</taxon>
        <taxon>Enterobacter</taxon>
        <taxon>Enterobacter cloacae complex</taxon>
    </lineage>
</organism>
<name>A0A3R9FZ40_ENTCL</name>
<accession>A0A3R9FZ40</accession>
<dbReference type="SUPFAM" id="SSF75005">
    <property type="entry name" value="Arabinanase/levansucrase/invertase"/>
    <property type="match status" value="1"/>
</dbReference>
<dbReference type="RefSeq" id="WP_047360951.1">
    <property type="nucleotide sequence ID" value="NZ_ABFHGT050000001.1"/>
</dbReference>
<protein>
    <submittedName>
        <fullName evidence="1">Glycosylase</fullName>
    </submittedName>
</protein>
<evidence type="ECO:0000313" key="2">
    <source>
        <dbReference type="Proteomes" id="UP000275321"/>
    </source>
</evidence>
<reference evidence="1 2" key="1">
    <citation type="submission" date="2018-10" db="EMBL/GenBank/DDBJ databases">
        <title>Transmission dynamics of multidrug resistant bacteria on intensive care unit surfaces.</title>
        <authorList>
            <person name="D'Souza A.W."/>
            <person name="Potter R.F."/>
            <person name="Wallace M."/>
            <person name="Shupe A."/>
            <person name="Patel S."/>
            <person name="Sun S."/>
            <person name="Gul D."/>
            <person name="Kwon J.H."/>
            <person name="Andleeb S."/>
            <person name="Burnham C.-A.D."/>
            <person name="Dantas G."/>
        </authorList>
    </citation>
    <scope>NUCLEOTIDE SEQUENCE [LARGE SCALE GENOMIC DNA]</scope>
    <source>
        <strain evidence="1 2">EC_073</strain>
    </source>
</reference>
<evidence type="ECO:0000313" key="1">
    <source>
        <dbReference type="EMBL" id="RSB33472.1"/>
    </source>
</evidence>
<dbReference type="AlphaFoldDB" id="A0A3R9FZ40"/>
<dbReference type="InterPro" id="IPR023296">
    <property type="entry name" value="Glyco_hydro_beta-prop_sf"/>
</dbReference>